<accession>A0ABY8Q481</accession>
<dbReference type="Pfam" id="PF19040">
    <property type="entry name" value="SGNH"/>
    <property type="match status" value="1"/>
</dbReference>
<keyword evidence="4" id="KW-0012">Acyltransferase</keyword>
<evidence type="ECO:0000259" key="2">
    <source>
        <dbReference type="Pfam" id="PF01757"/>
    </source>
</evidence>
<keyword evidence="1" id="KW-0472">Membrane</keyword>
<keyword evidence="1" id="KW-1133">Transmembrane helix</keyword>
<dbReference type="InterPro" id="IPR043968">
    <property type="entry name" value="SGNH"/>
</dbReference>
<evidence type="ECO:0000259" key="3">
    <source>
        <dbReference type="Pfam" id="PF19040"/>
    </source>
</evidence>
<sequence length="648" mass="70628">MSVIVYHARFTVGGDRILQGGYLGVDLFFLISGFLIGGIVTSELREGRFSLWNFYERRARRILPALVCVLVASSVAAVLLMTPAALREFSQSLVSTIFFFSNIHFLFQDSYTAAPSQLQPLLHTWSLSVEEQFYLVLPLALLLLRRRAQFQMGILSVLSVLSLMLASTLVTTNNAAAFFLPFSRAWELLIGAILAQVLLDSDRVEQPSAARYLPSLGAGIVVVSIAFFDETTPHPSIITLLPILGGVLIIGWANPWDPATRLLASRPLVAVGLASYSLYLWHFPIFAFLRIGNDGTGTSGLMVSGMVLTAVLSALTWRWVEQPFRRRDSVPLRMFYLWAGLPLVGSLVLATVVLTRPVEGAYPSIPSDFFASFEVFEPSTGPADCIDQNGFMNPTTWCQLGVDGSRPSFLLVGDSHAEALAASIDAAARKMGLSGRLVARSGCPLLLGLEPQRGQPMSQQCADLAERALDYVERESIKTVIFASRWNYYTCGEPKPDCGFTQNIRALGGEWPASLAERTLVLSIALNQTLAAYLSSGAELHIVTQVPHQLRDPKEVFEAYFAGQDDALTAMALPVADHQVFGAAIGEMFRSAVAVYPDVVIHDPGRVLCGKGGICRIGAEYASFYSDDDHLSVGSATVMSDWAQGILR</sequence>
<dbReference type="Pfam" id="PF01757">
    <property type="entry name" value="Acyl_transf_3"/>
    <property type="match status" value="1"/>
</dbReference>
<feature type="transmembrane region" description="Helical" evidence="1">
    <location>
        <begin position="152"/>
        <end position="170"/>
    </location>
</feature>
<evidence type="ECO:0000313" key="5">
    <source>
        <dbReference type="Proteomes" id="UP001230978"/>
    </source>
</evidence>
<dbReference type="InterPro" id="IPR050879">
    <property type="entry name" value="Acyltransferase_3"/>
</dbReference>
<keyword evidence="4" id="KW-0808">Transferase</keyword>
<feature type="domain" description="SGNH" evidence="3">
    <location>
        <begin position="391"/>
        <end position="638"/>
    </location>
</feature>
<feature type="transmembrane region" description="Helical" evidence="1">
    <location>
        <begin position="332"/>
        <end position="354"/>
    </location>
</feature>
<dbReference type="EC" id="2.3.1.-" evidence="4"/>
<feature type="domain" description="Acyltransferase 3" evidence="2">
    <location>
        <begin position="3"/>
        <end position="317"/>
    </location>
</feature>
<feature type="transmembrane region" description="Helical" evidence="1">
    <location>
        <begin position="301"/>
        <end position="320"/>
    </location>
</feature>
<dbReference type="InterPro" id="IPR002656">
    <property type="entry name" value="Acyl_transf_3_dom"/>
</dbReference>
<protein>
    <submittedName>
        <fullName evidence="4">Acyltransferase family protein</fullName>
        <ecNumber evidence="4">2.3.1.-</ecNumber>
    </submittedName>
</protein>
<evidence type="ECO:0000256" key="1">
    <source>
        <dbReference type="SAM" id="Phobius"/>
    </source>
</evidence>
<proteinExistence type="predicted"/>
<dbReference type="PANTHER" id="PTHR23028">
    <property type="entry name" value="ACETYLTRANSFERASE"/>
    <property type="match status" value="1"/>
</dbReference>
<dbReference type="GO" id="GO:0016746">
    <property type="term" value="F:acyltransferase activity"/>
    <property type="evidence" value="ECO:0007669"/>
    <property type="project" value="UniProtKB-KW"/>
</dbReference>
<keyword evidence="5" id="KW-1185">Reference proteome</keyword>
<gene>
    <name evidence="4" type="ORF">QF092_14320</name>
</gene>
<feature type="transmembrane region" description="Helical" evidence="1">
    <location>
        <begin position="62"/>
        <end position="83"/>
    </location>
</feature>
<feature type="transmembrane region" description="Helical" evidence="1">
    <location>
        <begin position="268"/>
        <end position="289"/>
    </location>
</feature>
<evidence type="ECO:0000313" key="4">
    <source>
        <dbReference type="EMBL" id="WGV15427.1"/>
    </source>
</evidence>
<feature type="transmembrane region" description="Helical" evidence="1">
    <location>
        <begin position="234"/>
        <end position="256"/>
    </location>
</feature>
<keyword evidence="1" id="KW-0812">Transmembrane</keyword>
<name>A0ABY8Q481_9RHOB</name>
<dbReference type="PANTHER" id="PTHR23028:SF53">
    <property type="entry name" value="ACYL_TRANSF_3 DOMAIN-CONTAINING PROTEIN"/>
    <property type="match status" value="1"/>
</dbReference>
<dbReference type="Proteomes" id="UP001230978">
    <property type="component" value="Chromosome"/>
</dbReference>
<organism evidence="4 5">
    <name type="scientific">Fuscovulum ytuae</name>
    <dbReference type="NCBI Taxonomy" id="3042299"/>
    <lineage>
        <taxon>Bacteria</taxon>
        <taxon>Pseudomonadati</taxon>
        <taxon>Pseudomonadota</taxon>
        <taxon>Alphaproteobacteria</taxon>
        <taxon>Rhodobacterales</taxon>
        <taxon>Paracoccaceae</taxon>
        <taxon>Fuscovulum</taxon>
    </lineage>
</organism>
<dbReference type="EMBL" id="CP124535">
    <property type="protein sequence ID" value="WGV15427.1"/>
    <property type="molecule type" value="Genomic_DNA"/>
</dbReference>
<reference evidence="4 5" key="1">
    <citation type="submission" date="2023-04" db="EMBL/GenBank/DDBJ databases">
        <title>YMD61, complete Genome.</title>
        <authorList>
            <person name="Zhang J."/>
        </authorList>
    </citation>
    <scope>NUCLEOTIDE SEQUENCE [LARGE SCALE GENOMIC DNA]</scope>
    <source>
        <strain evidence="4 5">YMD61</strain>
    </source>
</reference>
<feature type="transmembrane region" description="Helical" evidence="1">
    <location>
        <begin position="20"/>
        <end position="41"/>
    </location>
</feature>